<organism evidence="3 4">
    <name type="scientific">Pseudomonas fluorescens</name>
    <dbReference type="NCBI Taxonomy" id="294"/>
    <lineage>
        <taxon>Bacteria</taxon>
        <taxon>Pseudomonadati</taxon>
        <taxon>Pseudomonadota</taxon>
        <taxon>Gammaproteobacteria</taxon>
        <taxon>Pseudomonadales</taxon>
        <taxon>Pseudomonadaceae</taxon>
        <taxon>Pseudomonas</taxon>
    </lineage>
</organism>
<name>A0A162B228_PSEFL</name>
<evidence type="ECO:0000256" key="1">
    <source>
        <dbReference type="SAM" id="MobiDB-lite"/>
    </source>
</evidence>
<comment type="caution">
    <text evidence="3">The sequence shown here is derived from an EMBL/GenBank/DDBJ whole genome shotgun (WGS) entry which is preliminary data.</text>
</comment>
<dbReference type="Gene3D" id="1.10.1220.10">
    <property type="entry name" value="Met repressor-like"/>
    <property type="match status" value="1"/>
</dbReference>
<dbReference type="InterPro" id="IPR013321">
    <property type="entry name" value="Arc_rbn_hlx_hlx"/>
</dbReference>
<feature type="compositionally biased region" description="Basic residues" evidence="1">
    <location>
        <begin position="37"/>
        <end position="49"/>
    </location>
</feature>
<evidence type="ECO:0000259" key="2">
    <source>
        <dbReference type="Pfam" id="PF03869"/>
    </source>
</evidence>
<feature type="compositionally biased region" description="Pro residues" evidence="1">
    <location>
        <begin position="26"/>
        <end position="36"/>
    </location>
</feature>
<feature type="domain" description="Arc-like DNA binding" evidence="2">
    <location>
        <begin position="70"/>
        <end position="111"/>
    </location>
</feature>
<evidence type="ECO:0000313" key="4">
    <source>
        <dbReference type="Proteomes" id="UP000076489"/>
    </source>
</evidence>
<evidence type="ECO:0000313" key="3">
    <source>
        <dbReference type="EMBL" id="KZN20526.1"/>
    </source>
</evidence>
<dbReference type="GO" id="GO:0003677">
    <property type="term" value="F:DNA binding"/>
    <property type="evidence" value="ECO:0007669"/>
    <property type="project" value="InterPro"/>
</dbReference>
<proteinExistence type="predicted"/>
<accession>A0A162B228</accession>
<dbReference type="GO" id="GO:0006355">
    <property type="term" value="P:regulation of DNA-templated transcription"/>
    <property type="evidence" value="ECO:0007669"/>
    <property type="project" value="InterPro"/>
</dbReference>
<reference evidence="3 4" key="2">
    <citation type="journal article" date="2018" name="Nature">
        <title>Mutant phenotypes for thousands of bacterial genes of unknown function.</title>
        <authorList>
            <person name="Price M.N."/>
            <person name="Wetmore K.M."/>
            <person name="Waters R.J."/>
            <person name="Callaghan M."/>
            <person name="Ray J."/>
            <person name="Liu H."/>
            <person name="Kuehl J.V."/>
            <person name="Melnyk R.A."/>
            <person name="Lamson J.S."/>
            <person name="Suh Y."/>
            <person name="Carlson H.K."/>
            <person name="Esquivel Z."/>
            <person name="Sadeeshkumar H."/>
            <person name="Chakraborty R."/>
            <person name="Zane G.M."/>
            <person name="Rubin B.E."/>
            <person name="Wall J.D."/>
            <person name="Visel A."/>
            <person name="Bristow J."/>
            <person name="Blow M.J."/>
            <person name="Arkin A.P."/>
            <person name="Deutschbauer A.M."/>
        </authorList>
    </citation>
    <scope>NUCLEOTIDE SEQUENCE [LARGE SCALE GENOMIC DNA]</scope>
    <source>
        <strain evidence="3 4">FW300-N1B4</strain>
    </source>
</reference>
<dbReference type="Pfam" id="PF03869">
    <property type="entry name" value="Arc"/>
    <property type="match status" value="1"/>
</dbReference>
<dbReference type="EMBL" id="LUKJ01000002">
    <property type="protein sequence ID" value="KZN20526.1"/>
    <property type="molecule type" value="Genomic_DNA"/>
</dbReference>
<dbReference type="Proteomes" id="UP000076489">
    <property type="component" value="Unassembled WGS sequence"/>
</dbReference>
<dbReference type="AlphaFoldDB" id="A0A162B228"/>
<dbReference type="InterPro" id="IPR005569">
    <property type="entry name" value="Arc_DNA-bd_dom"/>
</dbReference>
<reference evidence="4" key="1">
    <citation type="submission" date="2016-03" db="EMBL/GenBank/DDBJ databases">
        <authorList>
            <person name="Ray J."/>
            <person name="Price M."/>
            <person name="Deutschbauer A."/>
        </authorList>
    </citation>
    <scope>NUCLEOTIDE SEQUENCE [LARGE SCALE GENOMIC DNA]</scope>
    <source>
        <strain evidence="4">FW300-N1B4</strain>
    </source>
</reference>
<gene>
    <name evidence="3" type="ORF">A1D17_03010</name>
</gene>
<protein>
    <recommendedName>
        <fullName evidence="2">Arc-like DNA binding domain-containing protein</fullName>
    </recommendedName>
</protein>
<sequence length="220" mass="23807">MLPKLTNPLAIAAVARAKLQEQQSEPPAPKATPTPKPKPKPRAKAKPKPKPAPVNASASDFALVPKHTDSRSADKFVLRASKILLKTMGELGRNNFRSANAEITYAVMTSLTGRRQAMATNNALKAYLGPERTAMAVKQAKELTKTKARGLSKKVIRLPDGARDGVAKVVEQSIADGGPFGSMNTWFVDALVWWINIQRESHSLLLAAVELDQEQPPTQG</sequence>
<feature type="region of interest" description="Disordered" evidence="1">
    <location>
        <begin position="15"/>
        <end position="65"/>
    </location>
</feature>